<reference evidence="1 2" key="1">
    <citation type="journal article" date="2016" name="Nat. Commun.">
        <title>Thousands of microbial genomes shed light on interconnected biogeochemical processes in an aquifer system.</title>
        <authorList>
            <person name="Anantharaman K."/>
            <person name="Brown C.T."/>
            <person name="Hug L.A."/>
            <person name="Sharon I."/>
            <person name="Castelle C.J."/>
            <person name="Probst A.J."/>
            <person name="Thomas B.C."/>
            <person name="Singh A."/>
            <person name="Wilkins M.J."/>
            <person name="Karaoz U."/>
            <person name="Brodie E.L."/>
            <person name="Williams K.H."/>
            <person name="Hubbard S.S."/>
            <person name="Banfield J.F."/>
        </authorList>
    </citation>
    <scope>NUCLEOTIDE SEQUENCE [LARGE SCALE GENOMIC DNA]</scope>
</reference>
<dbReference type="AlphaFoldDB" id="A0A1F7F948"/>
<organism evidence="1 2">
    <name type="scientific">Candidatus Raymondbacteria bacterium RIFOXYD12_FULL_49_13</name>
    <dbReference type="NCBI Taxonomy" id="1817890"/>
    <lineage>
        <taxon>Bacteria</taxon>
        <taxon>Raymondiibacteriota</taxon>
    </lineage>
</organism>
<proteinExistence type="predicted"/>
<comment type="caution">
    <text evidence="1">The sequence shown here is derived from an EMBL/GenBank/DDBJ whole genome shotgun (WGS) entry which is preliminary data.</text>
</comment>
<name>A0A1F7F948_UNCRA</name>
<protein>
    <submittedName>
        <fullName evidence="1">Uncharacterized protein</fullName>
    </submittedName>
</protein>
<dbReference type="Proteomes" id="UP000179243">
    <property type="component" value="Unassembled WGS sequence"/>
</dbReference>
<evidence type="ECO:0000313" key="1">
    <source>
        <dbReference type="EMBL" id="OGK03108.1"/>
    </source>
</evidence>
<accession>A0A1F7F948</accession>
<gene>
    <name evidence="1" type="ORF">A2519_06845</name>
</gene>
<sequence length="140" mass="15526">MKILIAVRGVANRGKSASIKKAYQLLKSKYSGANFEEIIFKADIKIIITVKGVKVGIESQGDPSSRLFESLKYFVEVGCQVIICATRTRGETFDAVNALAGQYQIKWIDKPNEPNPEQQEAANDTVAHEIYEEVLPLIPI</sequence>
<evidence type="ECO:0000313" key="2">
    <source>
        <dbReference type="Proteomes" id="UP000179243"/>
    </source>
</evidence>
<dbReference type="EMBL" id="MFYX01000097">
    <property type="protein sequence ID" value="OGK03108.1"/>
    <property type="molecule type" value="Genomic_DNA"/>
</dbReference>